<evidence type="ECO:0000313" key="1">
    <source>
        <dbReference type="EnsemblPlants" id="MELO3C035765.2.1"/>
    </source>
</evidence>
<dbReference type="EnsemblPlants" id="MELO3C035765.2.1">
    <property type="protein sequence ID" value="MELO3C035765.2.1"/>
    <property type="gene ID" value="MELO3C035765.2"/>
</dbReference>
<organism evidence="1">
    <name type="scientific">Cucumis melo</name>
    <name type="common">Muskmelon</name>
    <dbReference type="NCBI Taxonomy" id="3656"/>
    <lineage>
        <taxon>Eukaryota</taxon>
        <taxon>Viridiplantae</taxon>
        <taxon>Streptophyta</taxon>
        <taxon>Embryophyta</taxon>
        <taxon>Tracheophyta</taxon>
        <taxon>Spermatophyta</taxon>
        <taxon>Magnoliopsida</taxon>
        <taxon>eudicotyledons</taxon>
        <taxon>Gunneridae</taxon>
        <taxon>Pentapetalae</taxon>
        <taxon>rosids</taxon>
        <taxon>fabids</taxon>
        <taxon>Cucurbitales</taxon>
        <taxon>Cucurbitaceae</taxon>
        <taxon>Benincaseae</taxon>
        <taxon>Cucumis</taxon>
    </lineage>
</organism>
<name>A0A9I9EN30_CUCME</name>
<protein>
    <submittedName>
        <fullName evidence="1">Uncharacterized protein</fullName>
    </submittedName>
</protein>
<proteinExistence type="predicted"/>
<accession>A0A9I9EN30</accession>
<dbReference type="Gramene" id="MELO3C035765.2.1">
    <property type="protein sequence ID" value="MELO3C035765.2.1"/>
    <property type="gene ID" value="MELO3C035765.2"/>
</dbReference>
<sequence length="159" mass="18189">MNKLFSLSRNLASRLSNSFPTPTLDIDHSRSPSFAEKIYGFFSVPAAGKRFIFNISNTLFRKGLKQIGSELKLAFDHQWGGRMTTKFQDLSTCGVLHFQPPSVPFSEYRKNFRTRNCMQNVTKANVNKGPLLEPVWKHREAHSLLGLNFRLDKPRVDNS</sequence>
<dbReference type="AlphaFoldDB" id="A0A9I9EN30"/>
<reference evidence="1" key="1">
    <citation type="submission" date="2023-03" db="UniProtKB">
        <authorList>
            <consortium name="EnsemblPlants"/>
        </authorList>
    </citation>
    <scope>IDENTIFICATION</scope>
</reference>